<feature type="compositionally biased region" description="Polar residues" evidence="1">
    <location>
        <begin position="275"/>
        <end position="290"/>
    </location>
</feature>
<feature type="compositionally biased region" description="Low complexity" evidence="1">
    <location>
        <begin position="376"/>
        <end position="385"/>
    </location>
</feature>
<proteinExistence type="predicted"/>
<feature type="compositionally biased region" description="Acidic residues" evidence="1">
    <location>
        <begin position="437"/>
        <end position="455"/>
    </location>
</feature>
<feature type="region of interest" description="Disordered" evidence="1">
    <location>
        <begin position="273"/>
        <end position="294"/>
    </location>
</feature>
<evidence type="ECO:0008006" key="4">
    <source>
        <dbReference type="Google" id="ProtNLM"/>
    </source>
</evidence>
<sequence length="1020" mass="109140">MSLPFGGSTAPAISSPLLAWPSRPSPAHRSPLSTPSSFQTSFDSDLTRTTSWDSGHKGKGKERAMPEVRIQQDQVDQEPNNDEIYHGDEEQTSRRYPPPKQPLSPRQLGRIAQSFGIVIPSLPFSPSPTSSPNLLTASPTLSAASASSSRLPTISHSTSISHSPYLLAVVPPLSLLNLSASTAEDAEKRSKRWRRGRLIPLQPTLGGMLLAIAREFGLPSTQGIDVYLAQTETPRSISSASSSASFGSVEEASGPLISAQTWTTLFSTYLHGSVSRGSTPATTPRKSSSIGRDRRLASPRAIVGTIEFDVDRDVASWFDEWSRLGPESSRTRKLSSVSDGGVGIRELRLVRKVKDKTATPFLRELDRNRTRTRALTPETSSSSSRRPSDDTTQVDHLFPSYSSEYAKLQRSQSQKRGTPSRIDPTRAMSASGSFGEFPEDEGTATESDTVAEDSGADVSGDLLDPGKVADLLASPIQLEDDAPIVVLPSRKLAELRQELDKRGSAVVMSDELDDLEKLMRQLSPKEIRLTSPRMLTPRMAAKVASLEFPPLGPNAPAPRSAPLPAPSPLAATFHPDVPSEDEDPASTPPSTTFEAARLAGTAAMAAPGASDDLPQPSWPAVPYIALGSPGSPSSIQEYFKDIPRPGTTSSPLSEETRKRMEAAQAAAATTMPGATEWKPRRPVRPPTPNLDNPDIVTHAVSPDMVDVLLRSPPSVVPVPPSPASPAWAQGEGEKERKRSRSNSISLKGLKHMSSRTFGRRVSDKDAPPLPFKDSDRDNIRDKERETVGLWKGGVSPATSTFPGLRDRTDRSSTSPSVNEFGAMATTSQDESAAMAVHSLPNRGDHGKGFGRFLHFGRKVSDSPKDKDRHSHSHSRDIRSRRNLSIDGPIHISAPISTTHHVIAGPGASDSPAQLMATLSRTDSYVPGSPRSAKSGMVPSPSIASGMATTPASPRSVRRKPVPEMEAEGGGIGLGIGLGGSGAAQEDPQASRIKGSMSLHSVASFVLEDPPKRRMPQAKAV</sequence>
<comment type="caution">
    <text evidence="2">The sequence shown here is derived from an EMBL/GenBank/DDBJ whole genome shotgun (WGS) entry which is preliminary data.</text>
</comment>
<feature type="compositionally biased region" description="Basic and acidic residues" evidence="1">
    <location>
        <begin position="760"/>
        <end position="786"/>
    </location>
</feature>
<feature type="compositionally biased region" description="Pro residues" evidence="1">
    <location>
        <begin position="714"/>
        <end position="723"/>
    </location>
</feature>
<evidence type="ECO:0000256" key="1">
    <source>
        <dbReference type="SAM" id="MobiDB-lite"/>
    </source>
</evidence>
<dbReference type="EMBL" id="RSCD01000004">
    <property type="protein sequence ID" value="RSH93524.1"/>
    <property type="molecule type" value="Genomic_DNA"/>
</dbReference>
<organism evidence="2 3">
    <name type="scientific">Saitozyma podzolica</name>
    <dbReference type="NCBI Taxonomy" id="1890683"/>
    <lineage>
        <taxon>Eukaryota</taxon>
        <taxon>Fungi</taxon>
        <taxon>Dikarya</taxon>
        <taxon>Basidiomycota</taxon>
        <taxon>Agaricomycotina</taxon>
        <taxon>Tremellomycetes</taxon>
        <taxon>Tremellales</taxon>
        <taxon>Trimorphomycetaceae</taxon>
        <taxon>Saitozyma</taxon>
    </lineage>
</organism>
<evidence type="ECO:0000313" key="3">
    <source>
        <dbReference type="Proteomes" id="UP000279259"/>
    </source>
</evidence>
<reference evidence="2 3" key="1">
    <citation type="submission" date="2018-11" db="EMBL/GenBank/DDBJ databases">
        <title>Genome sequence of Saitozyma podzolica DSM 27192.</title>
        <authorList>
            <person name="Aliyu H."/>
            <person name="Gorte O."/>
            <person name="Ochsenreither K."/>
        </authorList>
    </citation>
    <scope>NUCLEOTIDE SEQUENCE [LARGE SCALE GENOMIC DNA]</scope>
    <source>
        <strain evidence="2 3">DSM 27192</strain>
    </source>
</reference>
<feature type="region of interest" description="Disordered" evidence="1">
    <location>
        <begin position="365"/>
        <end position="462"/>
    </location>
</feature>
<evidence type="ECO:0000313" key="2">
    <source>
        <dbReference type="EMBL" id="RSH93524.1"/>
    </source>
</evidence>
<feature type="compositionally biased region" description="Basic and acidic residues" evidence="1">
    <location>
        <begin position="858"/>
        <end position="879"/>
    </location>
</feature>
<feature type="compositionally biased region" description="Basic and acidic residues" evidence="1">
    <location>
        <begin position="83"/>
        <end position="93"/>
    </location>
</feature>
<feature type="compositionally biased region" description="Low complexity" evidence="1">
    <location>
        <begin position="595"/>
        <end position="609"/>
    </location>
</feature>
<accession>A0A427YQY1</accession>
<keyword evidence="3" id="KW-1185">Reference proteome</keyword>
<feature type="region of interest" description="Disordered" evidence="1">
    <location>
        <begin position="1"/>
        <end position="104"/>
    </location>
</feature>
<feature type="compositionally biased region" description="Gly residues" evidence="1">
    <location>
        <begin position="967"/>
        <end position="981"/>
    </location>
</feature>
<feature type="compositionally biased region" description="Low complexity" evidence="1">
    <location>
        <begin position="662"/>
        <end position="675"/>
    </location>
</feature>
<dbReference type="AlphaFoldDB" id="A0A427YQY1"/>
<feature type="region of interest" description="Disordered" evidence="1">
    <location>
        <begin position="547"/>
        <end position="697"/>
    </location>
</feature>
<feature type="region of interest" description="Disordered" evidence="1">
    <location>
        <begin position="838"/>
        <end position="891"/>
    </location>
</feature>
<gene>
    <name evidence="2" type="ORF">EHS25_007882</name>
</gene>
<protein>
    <recommendedName>
        <fullName evidence="4">Proteophosphoglycan ppg4</fullName>
    </recommendedName>
</protein>
<dbReference type="Proteomes" id="UP000279259">
    <property type="component" value="Unassembled WGS sequence"/>
</dbReference>
<dbReference type="OrthoDB" id="2526154at2759"/>
<feature type="region of interest" description="Disordered" evidence="1">
    <location>
        <begin position="922"/>
        <end position="995"/>
    </location>
</feature>
<feature type="region of interest" description="Disordered" evidence="1">
    <location>
        <begin position="710"/>
        <end position="819"/>
    </location>
</feature>
<feature type="compositionally biased region" description="Polar residues" evidence="1">
    <location>
        <begin position="31"/>
        <end position="53"/>
    </location>
</feature>
<feature type="compositionally biased region" description="Pro residues" evidence="1">
    <location>
        <begin position="550"/>
        <end position="567"/>
    </location>
</feature>
<name>A0A427YQY1_9TREE</name>